<evidence type="ECO:0000256" key="6">
    <source>
        <dbReference type="ARBA" id="ARBA00023014"/>
    </source>
</evidence>
<dbReference type="InterPro" id="IPR012726">
    <property type="entry name" value="ThiH"/>
</dbReference>
<dbReference type="InterPro" id="IPR007197">
    <property type="entry name" value="rSAM"/>
</dbReference>
<dbReference type="PROSITE" id="PS51918">
    <property type="entry name" value="RADICAL_SAM"/>
    <property type="match status" value="1"/>
</dbReference>
<dbReference type="SFLD" id="SFLDF00301">
    <property type="entry name" value="2-iminoacetate_synthase_(ThiH)"/>
    <property type="match status" value="1"/>
</dbReference>
<dbReference type="GO" id="GO:0005506">
    <property type="term" value="F:iron ion binding"/>
    <property type="evidence" value="ECO:0007669"/>
    <property type="project" value="InterPro"/>
</dbReference>
<evidence type="ECO:0000256" key="3">
    <source>
        <dbReference type="ARBA" id="ARBA00022691"/>
    </source>
</evidence>
<protein>
    <submittedName>
        <fullName evidence="9">Thiazole biosynthesis protein ThiH</fullName>
        <ecNumber evidence="9">4.1.99.19</ecNumber>
    </submittedName>
</protein>
<keyword evidence="9" id="KW-0456">Lyase</keyword>
<dbReference type="SMART" id="SM00729">
    <property type="entry name" value="Elp3"/>
    <property type="match status" value="1"/>
</dbReference>
<dbReference type="CDD" id="cd01335">
    <property type="entry name" value="Radical_SAM"/>
    <property type="match status" value="1"/>
</dbReference>
<dbReference type="RefSeq" id="WP_111921008.1">
    <property type="nucleotide sequence ID" value="NZ_JAHLNT010000009.1"/>
</dbReference>
<organism evidence="9 10">
    <name type="scientific">Clostridium cochlearium</name>
    <dbReference type="NCBI Taxonomy" id="1494"/>
    <lineage>
        <taxon>Bacteria</taxon>
        <taxon>Bacillati</taxon>
        <taxon>Bacillota</taxon>
        <taxon>Clostridia</taxon>
        <taxon>Eubacteriales</taxon>
        <taxon>Clostridiaceae</taxon>
        <taxon>Clostridium</taxon>
    </lineage>
</organism>
<comment type="cofactor">
    <cofactor evidence="7">
        <name>[2Fe-2S] cluster</name>
        <dbReference type="ChEBI" id="CHEBI:190135"/>
    </cofactor>
</comment>
<evidence type="ECO:0000313" key="10">
    <source>
        <dbReference type="Proteomes" id="UP000250223"/>
    </source>
</evidence>
<comment type="cofactor">
    <cofactor evidence="1">
        <name>[4Fe-4S] cluster</name>
        <dbReference type="ChEBI" id="CHEBI:49883"/>
    </cofactor>
</comment>
<dbReference type="InterPro" id="IPR010722">
    <property type="entry name" value="BATS_dom"/>
</dbReference>
<dbReference type="InterPro" id="IPR006638">
    <property type="entry name" value="Elp3/MiaA/NifB-like_rSAM"/>
</dbReference>
<keyword evidence="3" id="KW-0949">S-adenosyl-L-methionine</keyword>
<dbReference type="SFLD" id="SFLDG01081">
    <property type="entry name" value="cleavage_of_the_Ca-Cb_bond_in"/>
    <property type="match status" value="1"/>
</dbReference>
<evidence type="ECO:0000256" key="7">
    <source>
        <dbReference type="ARBA" id="ARBA00034078"/>
    </source>
</evidence>
<dbReference type="GO" id="GO:0051539">
    <property type="term" value="F:4 iron, 4 sulfur cluster binding"/>
    <property type="evidence" value="ECO:0007669"/>
    <property type="project" value="UniProtKB-KW"/>
</dbReference>
<dbReference type="EC" id="4.1.99.19" evidence="9"/>
<proteinExistence type="predicted"/>
<keyword evidence="2" id="KW-0004">4Fe-4S</keyword>
<feature type="domain" description="Radical SAM core" evidence="8">
    <location>
        <begin position="70"/>
        <end position="292"/>
    </location>
</feature>
<dbReference type="PANTHER" id="PTHR43583:SF1">
    <property type="entry name" value="2-IMINOACETATE SYNTHASE"/>
    <property type="match status" value="1"/>
</dbReference>
<dbReference type="SUPFAM" id="SSF102114">
    <property type="entry name" value="Radical SAM enzymes"/>
    <property type="match status" value="1"/>
</dbReference>
<keyword evidence="4" id="KW-0479">Metal-binding</keyword>
<name>A0A2X2Y4G9_CLOCO</name>
<keyword evidence="5" id="KW-0408">Iron</keyword>
<dbReference type="GO" id="GO:0036355">
    <property type="term" value="F:2-iminoacetate synthase activity"/>
    <property type="evidence" value="ECO:0007669"/>
    <property type="project" value="UniProtKB-EC"/>
</dbReference>
<dbReference type="SFLD" id="SFLDG01060">
    <property type="entry name" value="BATS_domain_containing"/>
    <property type="match status" value="1"/>
</dbReference>
<dbReference type="SFLD" id="SFLDS00029">
    <property type="entry name" value="Radical_SAM"/>
    <property type="match status" value="1"/>
</dbReference>
<dbReference type="NCBIfam" id="TIGR02351">
    <property type="entry name" value="thiH"/>
    <property type="match status" value="1"/>
</dbReference>
<evidence type="ECO:0000256" key="4">
    <source>
        <dbReference type="ARBA" id="ARBA00022723"/>
    </source>
</evidence>
<dbReference type="Pfam" id="PF04055">
    <property type="entry name" value="Radical_SAM"/>
    <property type="match status" value="1"/>
</dbReference>
<dbReference type="Gene3D" id="3.20.20.70">
    <property type="entry name" value="Aldolase class I"/>
    <property type="match status" value="1"/>
</dbReference>
<dbReference type="EMBL" id="UAWC01000001">
    <property type="protein sequence ID" value="SQB32829.1"/>
    <property type="molecule type" value="Genomic_DNA"/>
</dbReference>
<dbReference type="SMART" id="SM00876">
    <property type="entry name" value="BATS"/>
    <property type="match status" value="1"/>
</dbReference>
<accession>A0A2X2Y4G9</accession>
<dbReference type="PANTHER" id="PTHR43583">
    <property type="entry name" value="2-IMINOACETATE SYNTHASE"/>
    <property type="match status" value="1"/>
</dbReference>
<evidence type="ECO:0000313" key="9">
    <source>
        <dbReference type="EMBL" id="SQB32829.1"/>
    </source>
</evidence>
<dbReference type="InterPro" id="IPR058240">
    <property type="entry name" value="rSAM_sf"/>
</dbReference>
<gene>
    <name evidence="9" type="primary">thiH_1</name>
    <name evidence="9" type="ORF">NCTC13028_00022</name>
</gene>
<dbReference type="AlphaFoldDB" id="A0A2X2Y4G9"/>
<dbReference type="Pfam" id="PF06968">
    <property type="entry name" value="BATS"/>
    <property type="match status" value="1"/>
</dbReference>
<sequence>MSFYDKLKEYDNFDFEPYLENVTNEDVERVLGKENLTEKDFLTLLSPKAENYLEAMAQKARNLSLKNFGKTVLIYTPMYVANYCENKCIYCGYNVENHIKRKKLTLEEVEEEAKAVYAKGIRHILILTGESRYHSPVSYIKDCVNILKKYFSSISIEVYALEEEEYRELVEAGVDGLTIYQEVYNEEVYKKVHLSGPKRNFRYRLEAPERACRAGMRSLGVGALLGLHDFRKEAFFSALQAYYIQENFPYVELCMSLPRIRPHAGSPIKIHDVNDKNIVQIMLAYKLFLPRAGTNITTRERAEFRDNLIPLGITKISAGVSVEVGGYSNKEKGEAQFDIDDSRSIEEVKNMLKEKGFNPVFKDWQRGLV</sequence>
<evidence type="ECO:0000259" key="8">
    <source>
        <dbReference type="PROSITE" id="PS51918"/>
    </source>
</evidence>
<dbReference type="InterPro" id="IPR034428">
    <property type="entry name" value="ThiH/NoCL/HydG-like"/>
</dbReference>
<evidence type="ECO:0000256" key="5">
    <source>
        <dbReference type="ARBA" id="ARBA00023004"/>
    </source>
</evidence>
<dbReference type="InterPro" id="IPR013785">
    <property type="entry name" value="Aldolase_TIM"/>
</dbReference>
<dbReference type="Proteomes" id="UP000250223">
    <property type="component" value="Unassembled WGS sequence"/>
</dbReference>
<evidence type="ECO:0000256" key="2">
    <source>
        <dbReference type="ARBA" id="ARBA00022485"/>
    </source>
</evidence>
<keyword evidence="6" id="KW-0411">Iron-sulfur</keyword>
<evidence type="ECO:0000256" key="1">
    <source>
        <dbReference type="ARBA" id="ARBA00001966"/>
    </source>
</evidence>
<reference evidence="9 10" key="1">
    <citation type="submission" date="2018-06" db="EMBL/GenBank/DDBJ databases">
        <authorList>
            <consortium name="Pathogen Informatics"/>
            <person name="Doyle S."/>
        </authorList>
    </citation>
    <scope>NUCLEOTIDE SEQUENCE [LARGE SCALE GENOMIC DNA]</scope>
    <source>
        <strain evidence="9 10">NCTC13028</strain>
    </source>
</reference>